<name>A0ABS0GKZ8_9VIBR</name>
<evidence type="ECO:0000256" key="1">
    <source>
        <dbReference type="SAM" id="Phobius"/>
    </source>
</evidence>
<keyword evidence="3" id="KW-1185">Reference proteome</keyword>
<feature type="transmembrane region" description="Helical" evidence="1">
    <location>
        <begin position="84"/>
        <end position="107"/>
    </location>
</feature>
<keyword evidence="1" id="KW-0472">Membrane</keyword>
<feature type="transmembrane region" description="Helical" evidence="1">
    <location>
        <begin position="119"/>
        <end position="141"/>
    </location>
</feature>
<evidence type="ECO:0000313" key="3">
    <source>
        <dbReference type="Proteomes" id="UP000597206"/>
    </source>
</evidence>
<dbReference type="Pfam" id="PF10063">
    <property type="entry name" value="DUF2301"/>
    <property type="match status" value="1"/>
</dbReference>
<feature type="transmembrane region" description="Helical" evidence="1">
    <location>
        <begin position="147"/>
        <end position="165"/>
    </location>
</feature>
<proteinExistence type="predicted"/>
<dbReference type="Proteomes" id="UP000597206">
    <property type="component" value="Unassembled WGS sequence"/>
</dbReference>
<dbReference type="RefSeq" id="WP_196125009.1">
    <property type="nucleotide sequence ID" value="NZ_JADPMR010000004.1"/>
</dbReference>
<keyword evidence="1" id="KW-1133">Transmembrane helix</keyword>
<comment type="caution">
    <text evidence="2">The sequence shown here is derived from an EMBL/GenBank/DDBJ whole genome shotgun (WGS) entry which is preliminary data.</text>
</comment>
<accession>A0ABS0GKZ8</accession>
<keyword evidence="1" id="KW-0812">Transmembrane</keyword>
<feature type="transmembrane region" description="Helical" evidence="1">
    <location>
        <begin position="52"/>
        <end position="72"/>
    </location>
</feature>
<evidence type="ECO:0000313" key="2">
    <source>
        <dbReference type="EMBL" id="MBF9003123.1"/>
    </source>
</evidence>
<gene>
    <name evidence="2" type="ORF">I1A42_21840</name>
</gene>
<evidence type="ECO:0008006" key="4">
    <source>
        <dbReference type="Google" id="ProtNLM"/>
    </source>
</evidence>
<dbReference type="EMBL" id="JADPMR010000004">
    <property type="protein sequence ID" value="MBF9003123.1"/>
    <property type="molecule type" value="Genomic_DNA"/>
</dbReference>
<reference evidence="2 3" key="1">
    <citation type="submission" date="2020-11" db="EMBL/GenBank/DDBJ databases">
        <title>Vibrio nitrifigilis sp. nov., a marine nitrogen-fixing bacterium isolated from the lagoon sediment of an islet inside an atoll.</title>
        <authorList>
            <person name="Wang L.-T."/>
            <person name="Shieh W.Y."/>
        </authorList>
    </citation>
    <scope>NUCLEOTIDE SEQUENCE [LARGE SCALE GENOMIC DNA]</scope>
    <source>
        <strain evidence="2 3">NFV-1</strain>
    </source>
</reference>
<protein>
    <recommendedName>
        <fullName evidence="4">Integral membrane protein</fullName>
    </recommendedName>
</protein>
<feature type="transmembrane region" description="Helical" evidence="1">
    <location>
        <begin position="20"/>
        <end position="40"/>
    </location>
</feature>
<dbReference type="InterPro" id="IPR019275">
    <property type="entry name" value="DUF2301"/>
</dbReference>
<organism evidence="2 3">
    <name type="scientific">Vibrio nitrifigilis</name>
    <dbReference type="NCBI Taxonomy" id="2789781"/>
    <lineage>
        <taxon>Bacteria</taxon>
        <taxon>Pseudomonadati</taxon>
        <taxon>Pseudomonadota</taxon>
        <taxon>Gammaproteobacteria</taxon>
        <taxon>Vibrionales</taxon>
        <taxon>Vibrionaceae</taxon>
        <taxon>Vibrio</taxon>
    </lineage>
</organism>
<sequence>MANPEYQDTLDVLDKLSVCFYRLGISLFAFSLFLLGLNFLHRMPQNGVSLHSSIVIAFISAVICAANIHVYSKVIRFVIQWSTWVSAILIVADYHWQFWWLTLGFIFVTFSGIALKESFCFRVIGLKTIPLFLAPSVLLIFFQWFEIAGILLLLSGVIFTFLSLAKWRMPLHFDIGIKNNYEI</sequence>